<comment type="caution">
    <text evidence="9">The sequence shown here is derived from an EMBL/GenBank/DDBJ whole genome shotgun (WGS) entry which is preliminary data.</text>
</comment>
<feature type="domain" description="ABC transmembrane type-1" evidence="8">
    <location>
        <begin position="104"/>
        <end position="293"/>
    </location>
</feature>
<dbReference type="InterPro" id="IPR000515">
    <property type="entry name" value="MetI-like"/>
</dbReference>
<dbReference type="SUPFAM" id="SSF161098">
    <property type="entry name" value="MetI-like"/>
    <property type="match status" value="1"/>
</dbReference>
<dbReference type="GO" id="GO:0055085">
    <property type="term" value="P:transmembrane transport"/>
    <property type="evidence" value="ECO:0007669"/>
    <property type="project" value="InterPro"/>
</dbReference>
<reference evidence="9 10" key="1">
    <citation type="submission" date="2020-10" db="EMBL/GenBank/DDBJ databases">
        <title>Ca. Dormibacterota MAGs.</title>
        <authorList>
            <person name="Montgomery K."/>
        </authorList>
    </citation>
    <scope>NUCLEOTIDE SEQUENCE [LARGE SCALE GENOMIC DNA]</scope>
    <source>
        <strain evidence="9">SC8811_S16_3</strain>
    </source>
</reference>
<keyword evidence="5 7" id="KW-1133">Transmembrane helix</keyword>
<dbReference type="CDD" id="cd06261">
    <property type="entry name" value="TM_PBP2"/>
    <property type="match status" value="1"/>
</dbReference>
<dbReference type="AlphaFoldDB" id="A0A934KHT4"/>
<dbReference type="InterPro" id="IPR050366">
    <property type="entry name" value="BP-dependent_transpt_permease"/>
</dbReference>
<evidence type="ECO:0000256" key="3">
    <source>
        <dbReference type="ARBA" id="ARBA00022475"/>
    </source>
</evidence>
<evidence type="ECO:0000259" key="8">
    <source>
        <dbReference type="PROSITE" id="PS50928"/>
    </source>
</evidence>
<proteinExistence type="inferred from homology"/>
<feature type="transmembrane region" description="Helical" evidence="7">
    <location>
        <begin position="43"/>
        <end position="63"/>
    </location>
</feature>
<comment type="similarity">
    <text evidence="7">Belongs to the binding-protein-dependent transport system permease family.</text>
</comment>
<dbReference type="Proteomes" id="UP000620075">
    <property type="component" value="Unassembled WGS sequence"/>
</dbReference>
<accession>A0A934KHT4</accession>
<dbReference type="Gene3D" id="1.10.3720.10">
    <property type="entry name" value="MetI-like"/>
    <property type="match status" value="1"/>
</dbReference>
<keyword evidence="6 7" id="KW-0472">Membrane</keyword>
<dbReference type="Pfam" id="PF00528">
    <property type="entry name" value="BPD_transp_1"/>
    <property type="match status" value="1"/>
</dbReference>
<dbReference type="PROSITE" id="PS50928">
    <property type="entry name" value="ABC_TM1"/>
    <property type="match status" value="1"/>
</dbReference>
<feature type="transmembrane region" description="Helical" evidence="7">
    <location>
        <begin position="143"/>
        <end position="162"/>
    </location>
</feature>
<evidence type="ECO:0000313" key="10">
    <source>
        <dbReference type="Proteomes" id="UP000620075"/>
    </source>
</evidence>
<keyword evidence="3" id="KW-1003">Cell membrane</keyword>
<keyword evidence="4 7" id="KW-0812">Transmembrane</keyword>
<protein>
    <submittedName>
        <fullName evidence="9">ABC transporter permease</fullName>
    </submittedName>
</protein>
<sequence>MLLSVVTPADTDQRRPAVSEVLAVTEPDVESAWRRRSGLNPSLIAGGILVGAVVLTALVSYVWTPMDPTHVVVSDRFRAPGQGGHLLGSDALGRDVASQIMAGARNTLLVGMVTVVIALLVGVPLGGVAALYRGWAEELVMRLSDLVLAFPALLLAFLFAAVFHASTLTAMGAIGIAFVPVFARVVRGAGLQVMEQDYVTAARTFGSSTLGIFFRHLLPNVASVMIVQGTIAFAIAILAEAALSYLGLGTPPPTPSWGRMLSDAQNYLAQSSTLALWPGLSIALSVLGFNLLGDGLRDLLDPKLVQRIPPQ</sequence>
<evidence type="ECO:0000256" key="6">
    <source>
        <dbReference type="ARBA" id="ARBA00023136"/>
    </source>
</evidence>
<name>A0A934KHT4_9BACT</name>
<comment type="subcellular location">
    <subcellularLocation>
        <location evidence="1 7">Cell membrane</location>
        <topology evidence="1 7">Multi-pass membrane protein</topology>
    </subcellularLocation>
</comment>
<evidence type="ECO:0000313" key="9">
    <source>
        <dbReference type="EMBL" id="MBJ7602355.1"/>
    </source>
</evidence>
<dbReference type="PANTHER" id="PTHR43386">
    <property type="entry name" value="OLIGOPEPTIDE TRANSPORT SYSTEM PERMEASE PROTEIN APPC"/>
    <property type="match status" value="1"/>
</dbReference>
<gene>
    <name evidence="9" type="ORF">JF888_04055</name>
</gene>
<organism evidence="9 10">
    <name type="scientific">Candidatus Dormiibacter inghamiae</name>
    <dbReference type="NCBI Taxonomy" id="3127013"/>
    <lineage>
        <taxon>Bacteria</taxon>
        <taxon>Bacillati</taxon>
        <taxon>Candidatus Dormiibacterota</taxon>
        <taxon>Candidatus Dormibacteria</taxon>
        <taxon>Candidatus Dormibacterales</taxon>
        <taxon>Candidatus Dormibacteraceae</taxon>
        <taxon>Candidatus Dormiibacter</taxon>
    </lineage>
</organism>
<evidence type="ECO:0000256" key="1">
    <source>
        <dbReference type="ARBA" id="ARBA00004651"/>
    </source>
</evidence>
<dbReference type="GO" id="GO:0005886">
    <property type="term" value="C:plasma membrane"/>
    <property type="evidence" value="ECO:0007669"/>
    <property type="project" value="UniProtKB-SubCell"/>
</dbReference>
<dbReference type="PANTHER" id="PTHR43386:SF25">
    <property type="entry name" value="PEPTIDE ABC TRANSPORTER PERMEASE PROTEIN"/>
    <property type="match status" value="1"/>
</dbReference>
<evidence type="ECO:0000256" key="4">
    <source>
        <dbReference type="ARBA" id="ARBA00022692"/>
    </source>
</evidence>
<dbReference type="InterPro" id="IPR035906">
    <property type="entry name" value="MetI-like_sf"/>
</dbReference>
<feature type="transmembrane region" description="Helical" evidence="7">
    <location>
        <begin position="108"/>
        <end position="131"/>
    </location>
</feature>
<evidence type="ECO:0000256" key="2">
    <source>
        <dbReference type="ARBA" id="ARBA00022448"/>
    </source>
</evidence>
<evidence type="ECO:0000256" key="5">
    <source>
        <dbReference type="ARBA" id="ARBA00022989"/>
    </source>
</evidence>
<feature type="transmembrane region" description="Helical" evidence="7">
    <location>
        <begin position="267"/>
        <end position="292"/>
    </location>
</feature>
<feature type="transmembrane region" description="Helical" evidence="7">
    <location>
        <begin position="224"/>
        <end position="246"/>
    </location>
</feature>
<keyword evidence="2 7" id="KW-0813">Transport</keyword>
<evidence type="ECO:0000256" key="7">
    <source>
        <dbReference type="RuleBase" id="RU363032"/>
    </source>
</evidence>
<dbReference type="EMBL" id="JAEKNQ010000019">
    <property type="protein sequence ID" value="MBJ7602355.1"/>
    <property type="molecule type" value="Genomic_DNA"/>
</dbReference>